<comment type="caution">
    <text evidence="1">The sequence shown here is derived from an EMBL/GenBank/DDBJ whole genome shotgun (WGS) entry which is preliminary data.</text>
</comment>
<reference evidence="1 2" key="1">
    <citation type="journal article" date="2021" name="BMC Genomics">
        <title>Datura genome reveals duplications of psychoactive alkaloid biosynthetic genes and high mutation rate following tissue culture.</title>
        <authorList>
            <person name="Rajewski A."/>
            <person name="Carter-House D."/>
            <person name="Stajich J."/>
            <person name="Litt A."/>
        </authorList>
    </citation>
    <scope>NUCLEOTIDE SEQUENCE [LARGE SCALE GENOMIC DNA]</scope>
    <source>
        <strain evidence="1">AR-01</strain>
    </source>
</reference>
<accession>A0ABS8VJQ9</accession>
<evidence type="ECO:0000313" key="1">
    <source>
        <dbReference type="EMBL" id="MCD9646179.1"/>
    </source>
</evidence>
<sequence length="147" mass="16876">MATTIRPSTDHHLDRHWVFLCLGLNGGCQIISEVMTHNFYRQRKVLTWPYNLRVTVVLMDRRACLVQGVTAWLTARHIPDDERDSRQTDHRWTDVWTVIVCFWVKGLTMGLTDHWRSDGPSLLQSEGSFDLALMFKSDGGMDGPSGM</sequence>
<dbReference type="EMBL" id="JACEIK010004701">
    <property type="protein sequence ID" value="MCD9646179.1"/>
    <property type="molecule type" value="Genomic_DNA"/>
</dbReference>
<dbReference type="Proteomes" id="UP000823775">
    <property type="component" value="Unassembled WGS sequence"/>
</dbReference>
<protein>
    <submittedName>
        <fullName evidence="1">Uncharacterized protein</fullName>
    </submittedName>
</protein>
<organism evidence="1 2">
    <name type="scientific">Datura stramonium</name>
    <name type="common">Jimsonweed</name>
    <name type="synonym">Common thornapple</name>
    <dbReference type="NCBI Taxonomy" id="4076"/>
    <lineage>
        <taxon>Eukaryota</taxon>
        <taxon>Viridiplantae</taxon>
        <taxon>Streptophyta</taxon>
        <taxon>Embryophyta</taxon>
        <taxon>Tracheophyta</taxon>
        <taxon>Spermatophyta</taxon>
        <taxon>Magnoliopsida</taxon>
        <taxon>eudicotyledons</taxon>
        <taxon>Gunneridae</taxon>
        <taxon>Pentapetalae</taxon>
        <taxon>asterids</taxon>
        <taxon>lamiids</taxon>
        <taxon>Solanales</taxon>
        <taxon>Solanaceae</taxon>
        <taxon>Solanoideae</taxon>
        <taxon>Datureae</taxon>
        <taxon>Datura</taxon>
    </lineage>
</organism>
<name>A0ABS8VJQ9_DATST</name>
<gene>
    <name evidence="1" type="ORF">HAX54_035848</name>
</gene>
<proteinExistence type="predicted"/>
<keyword evidence="2" id="KW-1185">Reference proteome</keyword>
<evidence type="ECO:0000313" key="2">
    <source>
        <dbReference type="Proteomes" id="UP000823775"/>
    </source>
</evidence>